<feature type="compositionally biased region" description="Low complexity" evidence="1">
    <location>
        <begin position="146"/>
        <end position="158"/>
    </location>
</feature>
<reference evidence="2" key="1">
    <citation type="submission" date="2025-08" db="UniProtKB">
        <authorList>
            <consortium name="Ensembl"/>
        </authorList>
    </citation>
    <scope>IDENTIFICATION</scope>
</reference>
<evidence type="ECO:0000313" key="2">
    <source>
        <dbReference type="Ensembl" id="ENSEBUP00000000734.1"/>
    </source>
</evidence>
<feature type="compositionally biased region" description="Basic and acidic residues" evidence="1">
    <location>
        <begin position="171"/>
        <end position="188"/>
    </location>
</feature>
<protein>
    <submittedName>
        <fullName evidence="2">Uncharacterized protein</fullName>
    </submittedName>
</protein>
<organism evidence="2 3">
    <name type="scientific">Eptatretus burgeri</name>
    <name type="common">Inshore hagfish</name>
    <dbReference type="NCBI Taxonomy" id="7764"/>
    <lineage>
        <taxon>Eukaryota</taxon>
        <taxon>Metazoa</taxon>
        <taxon>Chordata</taxon>
        <taxon>Craniata</taxon>
        <taxon>Vertebrata</taxon>
        <taxon>Cyclostomata</taxon>
        <taxon>Myxini</taxon>
        <taxon>Myxiniformes</taxon>
        <taxon>Myxinidae</taxon>
        <taxon>Eptatretinae</taxon>
        <taxon>Eptatretus</taxon>
    </lineage>
</organism>
<reference evidence="2" key="2">
    <citation type="submission" date="2025-09" db="UniProtKB">
        <authorList>
            <consortium name="Ensembl"/>
        </authorList>
    </citation>
    <scope>IDENTIFICATION</scope>
</reference>
<name>A0A8C4PWG9_EPTBU</name>
<dbReference type="AlphaFoldDB" id="A0A8C4PWG9"/>
<dbReference type="Proteomes" id="UP000694388">
    <property type="component" value="Unplaced"/>
</dbReference>
<feature type="region of interest" description="Disordered" evidence="1">
    <location>
        <begin position="146"/>
        <end position="195"/>
    </location>
</feature>
<sequence length="353" mass="38968">MSCLNQITLPTTNYLSGSDAAEWNYQEHTGLDEQIIGDKDLAKPKPCWTNEGIDKNKMGTFLIMVYLQSTYKRTQSRLIAGYTGKIYNDQTLKQFYLKTTPHTQTKINPGVLQRTPTAREGGELRSQFFGVPARWREGMLYGAAPASGRAARPTATRAETVSAKEPGWSRAESETGIRAADRTHERPGQDQVPLNQRNRWATKARRGQTLRVTTLLSLQPATPTVSLQPLSRSNAVSLQPQTPATTADPHRILSTLSGWCHNLSPSQVLFAAYGSLPARRGLGEADATVHPDWTELPWVCPFWAGFWPCGEKPPPPPRVSGLIKNKPQHKDFALANGPLDTAGGQWIVMGDEI</sequence>
<evidence type="ECO:0000313" key="3">
    <source>
        <dbReference type="Proteomes" id="UP000694388"/>
    </source>
</evidence>
<proteinExistence type="predicted"/>
<keyword evidence="3" id="KW-1185">Reference proteome</keyword>
<evidence type="ECO:0000256" key="1">
    <source>
        <dbReference type="SAM" id="MobiDB-lite"/>
    </source>
</evidence>
<dbReference type="Ensembl" id="ENSEBUT00000001040.1">
    <property type="protein sequence ID" value="ENSEBUP00000000734.1"/>
    <property type="gene ID" value="ENSEBUG00000000813.1"/>
</dbReference>
<accession>A0A8C4PWG9</accession>